<dbReference type="InterPro" id="IPR058543">
    <property type="entry name" value="Beta-prop_RSE1/DDB1/CPSF1_2nd"/>
</dbReference>
<dbReference type="GO" id="GO:0003723">
    <property type="term" value="F:RNA binding"/>
    <property type="evidence" value="ECO:0007669"/>
    <property type="project" value="UniProtKB-KW"/>
</dbReference>
<dbReference type="FunFam" id="2.130.10.10:FF:000788">
    <property type="entry name" value="mRNA cleavage and polyadenylation factor subunit"/>
    <property type="match status" value="1"/>
</dbReference>
<evidence type="ECO:0000256" key="9">
    <source>
        <dbReference type="ARBA" id="ARBA00041264"/>
    </source>
</evidence>
<accession>A0A9P4V448</accession>
<dbReference type="GO" id="GO:0005634">
    <property type="term" value="C:nucleus"/>
    <property type="evidence" value="ECO:0007669"/>
    <property type="project" value="UniProtKB-SubCell"/>
</dbReference>
<keyword evidence="15" id="KW-1185">Reference proteome</keyword>
<comment type="similarity">
    <text evidence="6">Belongs to the CFT1 family.</text>
</comment>
<dbReference type="EMBL" id="ML996105">
    <property type="protein sequence ID" value="KAF2739182.1"/>
    <property type="molecule type" value="Genomic_DNA"/>
</dbReference>
<gene>
    <name evidence="14" type="ORF">EJ04DRAFT_508897</name>
</gene>
<dbReference type="Pfam" id="PF10433">
    <property type="entry name" value="Beta-prop_RSE1_1st"/>
    <property type="match status" value="1"/>
</dbReference>
<evidence type="ECO:0000259" key="11">
    <source>
        <dbReference type="Pfam" id="PF03178"/>
    </source>
</evidence>
<keyword evidence="4" id="KW-0539">Nucleus</keyword>
<evidence type="ECO:0000256" key="10">
    <source>
        <dbReference type="SAM" id="MobiDB-lite"/>
    </source>
</evidence>
<dbReference type="InterPro" id="IPR018846">
    <property type="entry name" value="Beta-prop_RSE1/DDB1/CPSF1_1st"/>
</dbReference>
<comment type="subcellular location">
    <subcellularLocation>
        <location evidence="1">Nucleus</location>
    </subcellularLocation>
</comment>
<evidence type="ECO:0000313" key="15">
    <source>
        <dbReference type="Proteomes" id="UP000799444"/>
    </source>
</evidence>
<dbReference type="Pfam" id="PF23726">
    <property type="entry name" value="Beta-prop_RSE1_2nd"/>
    <property type="match status" value="1"/>
</dbReference>
<comment type="caution">
    <text evidence="14">The sequence shown here is derived from an EMBL/GenBank/DDBJ whole genome shotgun (WGS) entry which is preliminary data.</text>
</comment>
<evidence type="ECO:0000256" key="7">
    <source>
        <dbReference type="ARBA" id="ARBA00039187"/>
    </source>
</evidence>
<feature type="compositionally biased region" description="Acidic residues" evidence="10">
    <location>
        <begin position="455"/>
        <end position="472"/>
    </location>
</feature>
<evidence type="ECO:0000256" key="4">
    <source>
        <dbReference type="ARBA" id="ARBA00023242"/>
    </source>
</evidence>
<comment type="function">
    <text evidence="5">RNA-binding component of the cleavage and polyadenylation factor (CPF) complex, which plays a key role in polyadenylation-dependent pre-mRNA 3'-end formation and cooperates with cleavage factors including the CFIA complex and NAB4/CFIB. Involved in poly(A) site recognition. May be involved in coupling transcription termination and mRNA 3'-end formation.</text>
</comment>
<protein>
    <recommendedName>
        <fullName evidence="8">Protein CFT1</fullName>
    </recommendedName>
    <alternativeName>
        <fullName evidence="9">Cleavage factor two protein 1</fullName>
    </alternativeName>
    <alternativeName>
        <fullName evidence="7">Protein cft1</fullName>
    </alternativeName>
</protein>
<feature type="domain" description="RSE1/DDB1/CPSF1 C-terminal" evidence="11">
    <location>
        <begin position="1061"/>
        <end position="1400"/>
    </location>
</feature>
<feature type="domain" description="RSE1/DDB1/CPSF1 first beta-propeller" evidence="12">
    <location>
        <begin position="12"/>
        <end position="437"/>
    </location>
</feature>
<reference evidence="14" key="1">
    <citation type="journal article" date="2020" name="Stud. Mycol.">
        <title>101 Dothideomycetes genomes: a test case for predicting lifestyles and emergence of pathogens.</title>
        <authorList>
            <person name="Haridas S."/>
            <person name="Albert R."/>
            <person name="Binder M."/>
            <person name="Bloem J."/>
            <person name="Labutti K."/>
            <person name="Salamov A."/>
            <person name="Andreopoulos B."/>
            <person name="Baker S."/>
            <person name="Barry K."/>
            <person name="Bills G."/>
            <person name="Bluhm B."/>
            <person name="Cannon C."/>
            <person name="Castanera R."/>
            <person name="Culley D."/>
            <person name="Daum C."/>
            <person name="Ezra D."/>
            <person name="Gonzalez J."/>
            <person name="Henrissat B."/>
            <person name="Kuo A."/>
            <person name="Liang C."/>
            <person name="Lipzen A."/>
            <person name="Lutzoni F."/>
            <person name="Magnuson J."/>
            <person name="Mondo S."/>
            <person name="Nolan M."/>
            <person name="Ohm R."/>
            <person name="Pangilinan J."/>
            <person name="Park H.-J."/>
            <person name="Ramirez L."/>
            <person name="Alfaro M."/>
            <person name="Sun H."/>
            <person name="Tritt A."/>
            <person name="Yoshinaga Y."/>
            <person name="Zwiers L.-H."/>
            <person name="Turgeon B."/>
            <person name="Goodwin S."/>
            <person name="Spatafora J."/>
            <person name="Crous P."/>
            <person name="Grigoriev I."/>
        </authorList>
    </citation>
    <scope>NUCLEOTIDE SEQUENCE</scope>
    <source>
        <strain evidence="14">CBS 125425</strain>
    </source>
</reference>
<evidence type="ECO:0000256" key="2">
    <source>
        <dbReference type="ARBA" id="ARBA00022664"/>
    </source>
</evidence>
<dbReference type="GO" id="GO:0006397">
    <property type="term" value="P:mRNA processing"/>
    <property type="evidence" value="ECO:0007669"/>
    <property type="project" value="UniProtKB-KW"/>
</dbReference>
<evidence type="ECO:0000256" key="6">
    <source>
        <dbReference type="ARBA" id="ARBA00038304"/>
    </source>
</evidence>
<proteinExistence type="inferred from homology"/>
<dbReference type="InterPro" id="IPR050358">
    <property type="entry name" value="RSE1/DDB1/CFT1"/>
</dbReference>
<dbReference type="Proteomes" id="UP000799444">
    <property type="component" value="Unassembled WGS sequence"/>
</dbReference>
<keyword evidence="3" id="KW-0694">RNA-binding</keyword>
<dbReference type="InterPro" id="IPR015943">
    <property type="entry name" value="WD40/YVTN_repeat-like_dom_sf"/>
</dbReference>
<keyword evidence="2" id="KW-0507">mRNA processing</keyword>
<evidence type="ECO:0000259" key="13">
    <source>
        <dbReference type="Pfam" id="PF23726"/>
    </source>
</evidence>
<dbReference type="InterPro" id="IPR004871">
    <property type="entry name" value="RSE1/DDB1/CPSF1_C"/>
</dbReference>
<organism evidence="14 15">
    <name type="scientific">Polyplosphaeria fusca</name>
    <dbReference type="NCBI Taxonomy" id="682080"/>
    <lineage>
        <taxon>Eukaryota</taxon>
        <taxon>Fungi</taxon>
        <taxon>Dikarya</taxon>
        <taxon>Ascomycota</taxon>
        <taxon>Pezizomycotina</taxon>
        <taxon>Dothideomycetes</taxon>
        <taxon>Pleosporomycetidae</taxon>
        <taxon>Pleosporales</taxon>
        <taxon>Tetraplosphaeriaceae</taxon>
        <taxon>Polyplosphaeria</taxon>
    </lineage>
</organism>
<evidence type="ECO:0000256" key="8">
    <source>
        <dbReference type="ARBA" id="ARBA00039443"/>
    </source>
</evidence>
<evidence type="ECO:0000256" key="5">
    <source>
        <dbReference type="ARBA" id="ARBA00037232"/>
    </source>
</evidence>
<dbReference type="Gene3D" id="2.130.10.10">
    <property type="entry name" value="YVTN repeat-like/Quinoprotein amine dehydrogenase"/>
    <property type="match status" value="2"/>
</dbReference>
<dbReference type="OrthoDB" id="6109at2759"/>
<evidence type="ECO:0000256" key="1">
    <source>
        <dbReference type="ARBA" id="ARBA00004123"/>
    </source>
</evidence>
<feature type="domain" description="RSE1/DDB1/CPSF1 second beta-propeller" evidence="13">
    <location>
        <begin position="561"/>
        <end position="991"/>
    </location>
</feature>
<dbReference type="PANTHER" id="PTHR10644">
    <property type="entry name" value="DNA REPAIR/RNA PROCESSING CPSF FAMILY"/>
    <property type="match status" value="1"/>
</dbReference>
<dbReference type="Pfam" id="PF03178">
    <property type="entry name" value="CPSF_A"/>
    <property type="match status" value="1"/>
</dbReference>
<name>A0A9P4V448_9PLEO</name>
<evidence type="ECO:0000313" key="14">
    <source>
        <dbReference type="EMBL" id="KAF2739182.1"/>
    </source>
</evidence>
<sequence>MQCYTELAPPTAVSHALNLPFLAPKANNLVVAKNSLLQIFELKSTVTEVASAANGTVESTLETEAADVQVQRTENTAKLVLAAEFPLAGTVISLARIKLLKTKSKAEALLIAFRDAKLSLVEWDPETHNLHTISIHYYENPDISGAPWAADLKDTYNFLTADPGNRCAALKFGTHNLAILPFRQSGLVEEEWLDGSRPQDQMDVDGEERQDTPYSASFVLPLTQLDPTLTHPVHLAFLYKYREPTFGIIAASRATAPSLLAQRKDILTYTVFALDLEQKASTTLLSVQGLPYDLSKVVPLPDPIGGALLVGANEIIHVDEAGRTNGVAVNELTKSCTSFSLVDQSDLALRLEGCVVESLSPDARDVLIILNDGRLAILTFRMDGKTVSGIMLRLVDPEFGGHILPVQASCAAILGRGRVFVGSEDADSHLISWTGKHGQLGRRRSQPDAVGNEDMSQDEEDDAEDDDLDDDLYGGTATTVKATTLPSEPTAPGAYTFRIHDILPSIAPIRKVIVQPLHTTTDTPGIVNTSSSSDSAGDLLLSTGRGKAGGITVLNRELYPTRLAQSNEPQARGLWAVHARKQAPKGMTMNIEQDLEGSLTSDADYDQYLVVCKARTEQVEDVETNAFKDRVIEDTIIYKVNGNDLDPTKMGDFDGDIATIDVGVLAGGTKVVQVTPTEIRTFDSELNLVEMFGMEPEEDEDMMEESEAVEVVDSPGDGDKGKRDEDGHHIVHASFADPYLLVLRKNSTVRIYKASPTGDVEEVEDTNLATSMWLSASLFKSPSLPDIYAFMLSPEGSLQIYSMSNLNEPSYSSDALSYLLPLITGDSYRGRAPAKATLTEVLAADLGDSTSKSPHLLIRTSNNDIVIYKAFHHYETDKRNAPSESRSWTTGLRWIKLAQPHLPKYSDEPAMESKDIARGGSLVALDNVNGYSCVFQRGTSPCFILKESSSAPRVIDLNGRPVKDLTSFHTSGCQRGFAYIDADDTLRISQLPAQTHYGHTGWPTRRVPLGSEIYAMAYHPRGVFVAGTGQTEEWLLPDDTYHYEWTREDIALKPTLEQGILKVYDAETWTIVDTVPLEPEEVVLCIETLTLEVSENTHERKPLIAVGTAIVHGEDLATKGNIRIFEVITVVPEPERPETNKKLRLIVKDEVKGAVSSISELGTQGFMIMAQGQKCMVRGLKEDGTLLPVAFMDMQCHVTVLKSLPNTGMLIMGDAYKGLWFTGYTEEPYKMMLFGRSRSPMEVMNAEFLPFEKQLHIIVADADMNLQVLQFDPENPRSMSGLRLLHKSTFHTGHFPVSMHLLKSSIHMPSTPDPFGEAMQVDPSQPLHQILCTTQTGTIALITPLSETSYRRLSGLATFLSNTLDNACGLNPKAFRAADNDVVGAGATRGIIDGNLLLRWGELGELKKKDGLGKIGGEEWLFAGEREVLIGRGLFGKTA</sequence>
<evidence type="ECO:0000256" key="3">
    <source>
        <dbReference type="ARBA" id="ARBA00022884"/>
    </source>
</evidence>
<feature type="region of interest" description="Disordered" evidence="10">
    <location>
        <begin position="436"/>
        <end position="474"/>
    </location>
</feature>
<dbReference type="FunFam" id="2.130.10.10:FF:000625">
    <property type="entry name" value="mRNA cleavage and polyadenylation factor subunit"/>
    <property type="match status" value="1"/>
</dbReference>
<evidence type="ECO:0000259" key="12">
    <source>
        <dbReference type="Pfam" id="PF10433"/>
    </source>
</evidence>